<dbReference type="PANTHER" id="PTHR10177">
    <property type="entry name" value="CYCLINS"/>
    <property type="match status" value="1"/>
</dbReference>
<proteinExistence type="inferred from homology"/>
<dbReference type="InterPro" id="IPR004367">
    <property type="entry name" value="Cyclin_C-dom"/>
</dbReference>
<evidence type="ECO:0000256" key="2">
    <source>
        <dbReference type="ARBA" id="ARBA00023127"/>
    </source>
</evidence>
<keyword evidence="1" id="KW-0132">Cell division</keyword>
<dbReference type="OrthoDB" id="5590282at2759"/>
<name>A0A4P9YUT4_9FUNG</name>
<feature type="non-terminal residue" evidence="7">
    <location>
        <position position="1"/>
    </location>
</feature>
<dbReference type="AlphaFoldDB" id="A0A4P9YUT4"/>
<sequence length="258" mass="30630">DDPFMVAEYADDIFEYMLELETKTMPNPRYMAQQKELQWNMRGILVDWLIDVHNRFQLLPETLFLTINLIDRFLSLRVVSLVKLQLVGITSMFIAAKYEEVMAPSIQNFIYMADDGYKEEEVLRAERYMLQTIDFNLSTPNPLNFLRRISKADDYDVQTRTVAKYLMEIPLVDHRLIDQPWSKIAAAAMYLARKMLNRGPWDVNLEHYSFYKEAELLDIVDIMQDYLSGAVKHESLYKKYGDAKYFKASRYVREWIRK</sequence>
<dbReference type="InterPro" id="IPR039361">
    <property type="entry name" value="Cyclin"/>
</dbReference>
<dbReference type="GO" id="GO:0016538">
    <property type="term" value="F:cyclin-dependent protein serine/threonine kinase regulator activity"/>
    <property type="evidence" value="ECO:0007669"/>
    <property type="project" value="InterPro"/>
</dbReference>
<dbReference type="InterPro" id="IPR048258">
    <property type="entry name" value="Cyclins_cyclin-box"/>
</dbReference>
<dbReference type="CDD" id="cd20512">
    <property type="entry name" value="CYCLIN_CLBs_yeast_rpt2"/>
    <property type="match status" value="1"/>
</dbReference>
<dbReference type="FunFam" id="1.10.472.10:FF:000001">
    <property type="entry name" value="G2/mitotic-specific cyclin"/>
    <property type="match status" value="1"/>
</dbReference>
<feature type="domain" description="Cyclin-like" evidence="5">
    <location>
        <begin position="47"/>
        <end position="131"/>
    </location>
</feature>
<keyword evidence="8" id="KW-1185">Reference proteome</keyword>
<reference evidence="8" key="1">
    <citation type="journal article" date="2018" name="Nat. Microbiol.">
        <title>Leveraging single-cell genomics to expand the fungal tree of life.</title>
        <authorList>
            <person name="Ahrendt S.R."/>
            <person name="Quandt C.A."/>
            <person name="Ciobanu D."/>
            <person name="Clum A."/>
            <person name="Salamov A."/>
            <person name="Andreopoulos B."/>
            <person name="Cheng J.F."/>
            <person name="Woyke T."/>
            <person name="Pelin A."/>
            <person name="Henrissat B."/>
            <person name="Reynolds N.K."/>
            <person name="Benny G.L."/>
            <person name="Smith M.E."/>
            <person name="James T.Y."/>
            <person name="Grigoriev I.V."/>
        </authorList>
    </citation>
    <scope>NUCLEOTIDE SEQUENCE [LARGE SCALE GENOMIC DNA]</scope>
    <source>
        <strain evidence="8">Benny S71-1</strain>
    </source>
</reference>
<feature type="domain" description="Cyclin-like" evidence="5">
    <location>
        <begin position="144"/>
        <end position="225"/>
    </location>
</feature>
<dbReference type="GO" id="GO:0044772">
    <property type="term" value="P:mitotic cell cycle phase transition"/>
    <property type="evidence" value="ECO:0007669"/>
    <property type="project" value="InterPro"/>
</dbReference>
<protein>
    <submittedName>
        <fullName evidence="7">Cyclin-like protein</fullName>
    </submittedName>
</protein>
<feature type="domain" description="Cyclin C-terminal" evidence="6">
    <location>
        <begin position="140"/>
        <end position="254"/>
    </location>
</feature>
<organism evidence="7 8">
    <name type="scientific">Syncephalis pseudoplumigaleata</name>
    <dbReference type="NCBI Taxonomy" id="1712513"/>
    <lineage>
        <taxon>Eukaryota</taxon>
        <taxon>Fungi</taxon>
        <taxon>Fungi incertae sedis</taxon>
        <taxon>Zoopagomycota</taxon>
        <taxon>Zoopagomycotina</taxon>
        <taxon>Zoopagomycetes</taxon>
        <taxon>Zoopagales</taxon>
        <taxon>Piptocephalidaceae</taxon>
        <taxon>Syncephalis</taxon>
    </lineage>
</organism>
<dbReference type="Pfam" id="PF02984">
    <property type="entry name" value="Cyclin_C"/>
    <property type="match status" value="1"/>
</dbReference>
<dbReference type="InterPro" id="IPR036915">
    <property type="entry name" value="Cyclin-like_sf"/>
</dbReference>
<evidence type="ECO:0000256" key="3">
    <source>
        <dbReference type="ARBA" id="ARBA00023306"/>
    </source>
</evidence>
<feature type="non-terminal residue" evidence="7">
    <location>
        <position position="258"/>
    </location>
</feature>
<dbReference type="Pfam" id="PF00134">
    <property type="entry name" value="Cyclin_N"/>
    <property type="match status" value="1"/>
</dbReference>
<dbReference type="CDD" id="cd20568">
    <property type="entry name" value="CYCLIN_CLBs_yeast_rpt1"/>
    <property type="match status" value="1"/>
</dbReference>
<accession>A0A4P9YUT4</accession>
<dbReference type="InterPro" id="IPR006671">
    <property type="entry name" value="Cyclin_N"/>
</dbReference>
<evidence type="ECO:0000259" key="6">
    <source>
        <dbReference type="SMART" id="SM01332"/>
    </source>
</evidence>
<evidence type="ECO:0000256" key="4">
    <source>
        <dbReference type="RuleBase" id="RU000383"/>
    </source>
</evidence>
<dbReference type="PIRSF" id="PIRSF001771">
    <property type="entry name" value="Cyclin_A_B_D_E"/>
    <property type="match status" value="1"/>
</dbReference>
<evidence type="ECO:0000313" key="7">
    <source>
        <dbReference type="EMBL" id="RKP23747.1"/>
    </source>
</evidence>
<dbReference type="EMBL" id="KZ990719">
    <property type="protein sequence ID" value="RKP23747.1"/>
    <property type="molecule type" value="Genomic_DNA"/>
</dbReference>
<dbReference type="Gene3D" id="1.10.472.10">
    <property type="entry name" value="Cyclin-like"/>
    <property type="match status" value="2"/>
</dbReference>
<dbReference type="SMART" id="SM00385">
    <property type="entry name" value="CYCLIN"/>
    <property type="match status" value="2"/>
</dbReference>
<dbReference type="SMART" id="SM01332">
    <property type="entry name" value="Cyclin_C"/>
    <property type="match status" value="1"/>
</dbReference>
<dbReference type="PROSITE" id="PS00292">
    <property type="entry name" value="CYCLINS"/>
    <property type="match status" value="1"/>
</dbReference>
<dbReference type="SUPFAM" id="SSF47954">
    <property type="entry name" value="Cyclin-like"/>
    <property type="match status" value="2"/>
</dbReference>
<comment type="similarity">
    <text evidence="4">Belongs to the cyclin family.</text>
</comment>
<evidence type="ECO:0000256" key="1">
    <source>
        <dbReference type="ARBA" id="ARBA00022618"/>
    </source>
</evidence>
<gene>
    <name evidence="7" type="ORF">SYNPS1DRAFT_5082</name>
</gene>
<keyword evidence="3" id="KW-0131">Cell cycle</keyword>
<dbReference type="InterPro" id="IPR013763">
    <property type="entry name" value="Cyclin-like_dom"/>
</dbReference>
<dbReference type="InterPro" id="IPR046965">
    <property type="entry name" value="Cyclin_A/B-like"/>
</dbReference>
<dbReference type="GO" id="GO:0051301">
    <property type="term" value="P:cell division"/>
    <property type="evidence" value="ECO:0007669"/>
    <property type="project" value="UniProtKB-KW"/>
</dbReference>
<keyword evidence="2 4" id="KW-0195">Cyclin</keyword>
<evidence type="ECO:0000313" key="8">
    <source>
        <dbReference type="Proteomes" id="UP000278143"/>
    </source>
</evidence>
<dbReference type="Proteomes" id="UP000278143">
    <property type="component" value="Unassembled WGS sequence"/>
</dbReference>
<evidence type="ECO:0000259" key="5">
    <source>
        <dbReference type="SMART" id="SM00385"/>
    </source>
</evidence>